<reference evidence="1" key="1">
    <citation type="submission" date="2020-10" db="EMBL/GenBank/DDBJ databases">
        <title>Genome Sequence of ESBL Producing Zambian Clinical Strains.</title>
        <authorList>
            <person name="Shawa M."/>
            <person name="Furuta Y."/>
            <person name="Simbotwe M."/>
            <person name="Mulenga E."/>
            <person name="Mubanga M."/>
            <person name="Mulenga G."/>
            <person name="Kaile C."/>
            <person name="Zorigt T."/>
            <person name="Hang'ombe B."/>
            <person name="Higashi H."/>
        </authorList>
    </citation>
    <scope>NUCLEOTIDE SEQUENCE</scope>
    <source>
        <strain evidence="1">Zam_UTH_09</strain>
    </source>
</reference>
<evidence type="ECO:0000313" key="2">
    <source>
        <dbReference type="Proteomes" id="UP000655094"/>
    </source>
</evidence>
<sequence>MGDRQRVAYRYRRIDSVTARRRISTPTRVASASTEATILPGAYRVEHIFLYAIRDRRRRWRIGGDGKAAPASNAAMTT</sequence>
<dbReference type="Proteomes" id="UP000655094">
    <property type="component" value="Unassembled WGS sequence"/>
</dbReference>
<accession>A0A919HZ14</accession>
<protein>
    <submittedName>
        <fullName evidence="1">Uncharacterized protein</fullName>
    </submittedName>
</protein>
<organism evidence="1 2">
    <name type="scientific">Klebsiella pneumoniae</name>
    <dbReference type="NCBI Taxonomy" id="573"/>
    <lineage>
        <taxon>Bacteria</taxon>
        <taxon>Pseudomonadati</taxon>
        <taxon>Pseudomonadota</taxon>
        <taxon>Gammaproteobacteria</taxon>
        <taxon>Enterobacterales</taxon>
        <taxon>Enterobacteriaceae</taxon>
        <taxon>Klebsiella/Raoultella group</taxon>
        <taxon>Klebsiella</taxon>
        <taxon>Klebsiella pneumoniae complex</taxon>
    </lineage>
</organism>
<evidence type="ECO:0000313" key="1">
    <source>
        <dbReference type="EMBL" id="GHK56018.1"/>
    </source>
</evidence>
<name>A0A919HZ14_KLEPN</name>
<gene>
    <name evidence="1" type="ORF">KPZU09_57540</name>
</gene>
<dbReference type="AlphaFoldDB" id="A0A919HZ14"/>
<comment type="caution">
    <text evidence="1">The sequence shown here is derived from an EMBL/GenBank/DDBJ whole genome shotgun (WGS) entry which is preliminary data.</text>
</comment>
<proteinExistence type="predicted"/>
<dbReference type="EMBL" id="BNFF01000001">
    <property type="protein sequence ID" value="GHK56018.1"/>
    <property type="molecule type" value="Genomic_DNA"/>
</dbReference>